<feature type="compositionally biased region" description="Low complexity" evidence="1">
    <location>
        <begin position="122"/>
        <end position="132"/>
    </location>
</feature>
<sequence length="422" mass="43636">MSRLKCVLLCAFLALSALGPADARKSFGGRSHYPRSGGLSGSSHGGSHSYPKSPGLSGGGHGYPSSGGMSGGAHGYPSSGNSHGYPASGGLSGSGSRPAYPSNTNTHPSSNHGYPASGGLSGNSNNNANRGGHTTINNHYHYSPPQQIRYQPAYGAAPVSYPVYRGTPPTYVYQYQNSGSKYSTLLAGLALFNLGALGGAAYGLHHSSSNSGSGGGYRAQPGEVCRFGLKKENGDYEETRIDCNLISSFIYEAEAKKNNSPTNTSVVTTTVTNVTVVNTTNGEPAPAPVADATPNFTVLENGTLVPGNLTSNGTAANVTANESDTHKTDDSVNTMTSSVITSTTTTNTTVVNAVDVKGPPVDVTPGMTCYVIRNTPSSRMKKAVPCGLLQTYSQQSLKRNAANRNAPLFTLLSVAIVAFAMY</sequence>
<gene>
    <name evidence="3" type="ORF">PLXY2_LOCUS5580</name>
</gene>
<dbReference type="Proteomes" id="UP000653454">
    <property type="component" value="Unassembled WGS sequence"/>
</dbReference>
<organism evidence="3 4">
    <name type="scientific">Plutella xylostella</name>
    <name type="common">Diamondback moth</name>
    <name type="synonym">Plutella maculipennis</name>
    <dbReference type="NCBI Taxonomy" id="51655"/>
    <lineage>
        <taxon>Eukaryota</taxon>
        <taxon>Metazoa</taxon>
        <taxon>Ecdysozoa</taxon>
        <taxon>Arthropoda</taxon>
        <taxon>Hexapoda</taxon>
        <taxon>Insecta</taxon>
        <taxon>Pterygota</taxon>
        <taxon>Neoptera</taxon>
        <taxon>Endopterygota</taxon>
        <taxon>Lepidoptera</taxon>
        <taxon>Glossata</taxon>
        <taxon>Ditrysia</taxon>
        <taxon>Yponomeutoidea</taxon>
        <taxon>Plutellidae</taxon>
        <taxon>Plutella</taxon>
    </lineage>
</organism>
<protein>
    <submittedName>
        <fullName evidence="3">(diamondback moth) hypothetical protein</fullName>
    </submittedName>
</protein>
<comment type="caution">
    <text evidence="3">The sequence shown here is derived from an EMBL/GenBank/DDBJ whole genome shotgun (WGS) entry which is preliminary data.</text>
</comment>
<proteinExistence type="predicted"/>
<feature type="compositionally biased region" description="Polar residues" evidence="1">
    <location>
        <begin position="134"/>
        <end position="143"/>
    </location>
</feature>
<dbReference type="AlphaFoldDB" id="A0A8S4EF73"/>
<evidence type="ECO:0000313" key="3">
    <source>
        <dbReference type="EMBL" id="CAG9114652.1"/>
    </source>
</evidence>
<evidence type="ECO:0000256" key="2">
    <source>
        <dbReference type="SAM" id="SignalP"/>
    </source>
</evidence>
<reference evidence="3" key="1">
    <citation type="submission" date="2020-11" db="EMBL/GenBank/DDBJ databases">
        <authorList>
            <person name="Whiteford S."/>
        </authorList>
    </citation>
    <scope>NUCLEOTIDE SEQUENCE</scope>
</reference>
<dbReference type="EMBL" id="CAJHNJ030000016">
    <property type="protein sequence ID" value="CAG9114652.1"/>
    <property type="molecule type" value="Genomic_DNA"/>
</dbReference>
<feature type="compositionally biased region" description="Low complexity" evidence="1">
    <location>
        <begin position="45"/>
        <end position="55"/>
    </location>
</feature>
<feature type="signal peptide" evidence="2">
    <location>
        <begin position="1"/>
        <end position="23"/>
    </location>
</feature>
<accession>A0A8S4EF73</accession>
<evidence type="ECO:0000313" key="4">
    <source>
        <dbReference type="Proteomes" id="UP000653454"/>
    </source>
</evidence>
<name>A0A8S4EF73_PLUXY</name>
<feature type="compositionally biased region" description="Polar residues" evidence="1">
    <location>
        <begin position="101"/>
        <end position="112"/>
    </location>
</feature>
<evidence type="ECO:0000256" key="1">
    <source>
        <dbReference type="SAM" id="MobiDB-lite"/>
    </source>
</evidence>
<keyword evidence="2" id="KW-0732">Signal</keyword>
<feature type="chain" id="PRO_5035851679" evidence="2">
    <location>
        <begin position="24"/>
        <end position="422"/>
    </location>
</feature>
<feature type="region of interest" description="Disordered" evidence="1">
    <location>
        <begin position="34"/>
        <end position="143"/>
    </location>
</feature>
<keyword evidence="4" id="KW-1185">Reference proteome</keyword>